<dbReference type="PANTHER" id="PTHR47968:SF75">
    <property type="entry name" value="CENTROMERE-ASSOCIATED PROTEIN E"/>
    <property type="match status" value="1"/>
</dbReference>
<accession>A0ABY8ER11</accession>
<keyword evidence="10" id="KW-1185">Reference proteome</keyword>
<dbReference type="Gene3D" id="3.40.850.10">
    <property type="entry name" value="Kinesin motor domain"/>
    <property type="match status" value="1"/>
</dbReference>
<protein>
    <recommendedName>
        <fullName evidence="6">Kinesin-like protein</fullName>
    </recommendedName>
</protein>
<dbReference type="InterPro" id="IPR027640">
    <property type="entry name" value="Kinesin-like_fam"/>
</dbReference>
<sequence>MEAGADGSDSVLVHVRVRPTYDDEACAWITTPDTATVMLDPAIAAQKVQPNVGVPYQFDGVHTGSSNADVYTMLARPLVKSVLRGYNAVVFAYGQTASGKTFTLSGGEDGTEPGIIPRAVCDVFQGICQGSAEREYLVRVSYLEIWNEIVRDLLDPSSQPQVRDDRRRGANAVFVAPLQEEVVTSPSQVFALLARGEANRHVGATDWNERSSRSHTCFKVTVESWERTSASDAEHVGRHYRISELSLIDLAGSERHTWGASRRTEGANINKSLLSLGKVIYALSERSAAERHERAPRTLAIHVPFRDSKLTRILQNSLNGNARIAVVCTLNPNPDMVEESLGTLNFARRIKKVAVRAEPNEFDGDLSLLVGTPSAETQALLVRYRAEMGALRAKVAELQQPTPTPSTPTEPARAPPTRATRATRSPPSPEAPSAASVEALQARLDELGALILRGGTAAAAEEPAAPHPVSPAKQRGFTFDDPLPLVQEKLHAALSKIARLERKLAARMSLPGVEASGDAAKDARIEALLRRVQELETVCAAQAAEAPVALREDVEAEFRAELDAAAQRIAERDAFLAEVTGECERLRRANAQLVRLAHQDTEKMVASLARRPERPVMSLFAPHLRPATVLGGVAASLPSTPARAWDAPISIDGTESDTLSTSDLDDVLESRDSL</sequence>
<feature type="region of interest" description="Disordered" evidence="7">
    <location>
        <begin position="644"/>
        <end position="674"/>
    </location>
</feature>
<evidence type="ECO:0000313" key="10">
    <source>
        <dbReference type="Proteomes" id="UP000818624"/>
    </source>
</evidence>
<organism evidence="9 10">
    <name type="scientific">Malassezia furfur</name>
    <name type="common">Pityriasis versicolor infection agent</name>
    <name type="synonym">Pityrosporum furfur</name>
    <dbReference type="NCBI Taxonomy" id="55194"/>
    <lineage>
        <taxon>Eukaryota</taxon>
        <taxon>Fungi</taxon>
        <taxon>Dikarya</taxon>
        <taxon>Basidiomycota</taxon>
        <taxon>Ustilaginomycotina</taxon>
        <taxon>Malasseziomycetes</taxon>
        <taxon>Malasseziales</taxon>
        <taxon>Malasseziaceae</taxon>
        <taxon>Malassezia</taxon>
    </lineage>
</organism>
<evidence type="ECO:0000256" key="5">
    <source>
        <dbReference type="PROSITE-ProRule" id="PRU00283"/>
    </source>
</evidence>
<evidence type="ECO:0000256" key="6">
    <source>
        <dbReference type="RuleBase" id="RU000394"/>
    </source>
</evidence>
<evidence type="ECO:0000256" key="3">
    <source>
        <dbReference type="ARBA" id="ARBA00023054"/>
    </source>
</evidence>
<dbReference type="InterPro" id="IPR019821">
    <property type="entry name" value="Kinesin_motor_CS"/>
</dbReference>
<dbReference type="InterPro" id="IPR036961">
    <property type="entry name" value="Kinesin_motor_dom_sf"/>
</dbReference>
<evidence type="ECO:0000256" key="2">
    <source>
        <dbReference type="ARBA" id="ARBA00022840"/>
    </source>
</evidence>
<feature type="domain" description="Kinesin motor" evidence="8">
    <location>
        <begin position="10"/>
        <end position="353"/>
    </location>
</feature>
<dbReference type="SMART" id="SM00129">
    <property type="entry name" value="KISc"/>
    <property type="match status" value="1"/>
</dbReference>
<dbReference type="Proteomes" id="UP000818624">
    <property type="component" value="Chromosome 1"/>
</dbReference>
<name>A0ABY8ER11_MALFU</name>
<dbReference type="PANTHER" id="PTHR47968">
    <property type="entry name" value="CENTROMERE PROTEIN E"/>
    <property type="match status" value="1"/>
</dbReference>
<keyword evidence="4 5" id="KW-0505">Motor protein</keyword>
<dbReference type="InterPro" id="IPR001752">
    <property type="entry name" value="Kinesin_motor_dom"/>
</dbReference>
<gene>
    <name evidence="9" type="ORF">GLX27_001509</name>
</gene>
<comment type="similarity">
    <text evidence="5 6">Belongs to the TRAFAC class myosin-kinesin ATPase superfamily. Kinesin family.</text>
</comment>
<proteinExistence type="inferred from homology"/>
<reference evidence="9 10" key="1">
    <citation type="journal article" date="2020" name="Elife">
        <title>Loss of centromere function drives karyotype evolution in closely related Malassezia species.</title>
        <authorList>
            <person name="Sankaranarayanan S.R."/>
            <person name="Ianiri G."/>
            <person name="Coelho M.A."/>
            <person name="Reza M.H."/>
            <person name="Thimmappa B.C."/>
            <person name="Ganguly P."/>
            <person name="Vadnala R.N."/>
            <person name="Sun S."/>
            <person name="Siddharthan R."/>
            <person name="Tellgren-Roth C."/>
            <person name="Dawson T.L."/>
            <person name="Heitman J."/>
            <person name="Sanyal K."/>
        </authorList>
    </citation>
    <scope>NUCLEOTIDE SEQUENCE [LARGE SCALE GENOMIC DNA]</scope>
    <source>
        <strain evidence="9">CBS14141</strain>
    </source>
</reference>
<dbReference type="EMBL" id="CP046234">
    <property type="protein sequence ID" value="WFD46865.1"/>
    <property type="molecule type" value="Genomic_DNA"/>
</dbReference>
<evidence type="ECO:0000259" key="8">
    <source>
        <dbReference type="PROSITE" id="PS50067"/>
    </source>
</evidence>
<keyword evidence="1 5" id="KW-0547">Nucleotide-binding</keyword>
<dbReference type="PROSITE" id="PS00411">
    <property type="entry name" value="KINESIN_MOTOR_1"/>
    <property type="match status" value="1"/>
</dbReference>
<feature type="binding site" evidence="5">
    <location>
        <begin position="94"/>
        <end position="101"/>
    </location>
    <ligand>
        <name>ATP</name>
        <dbReference type="ChEBI" id="CHEBI:30616"/>
    </ligand>
</feature>
<evidence type="ECO:0000256" key="7">
    <source>
        <dbReference type="SAM" id="MobiDB-lite"/>
    </source>
</evidence>
<dbReference type="Pfam" id="PF00225">
    <property type="entry name" value="Kinesin"/>
    <property type="match status" value="1"/>
</dbReference>
<feature type="compositionally biased region" description="Low complexity" evidence="7">
    <location>
        <begin position="409"/>
        <end position="437"/>
    </location>
</feature>
<dbReference type="PROSITE" id="PS50067">
    <property type="entry name" value="KINESIN_MOTOR_2"/>
    <property type="match status" value="1"/>
</dbReference>
<dbReference type="SUPFAM" id="SSF52540">
    <property type="entry name" value="P-loop containing nucleoside triphosphate hydrolases"/>
    <property type="match status" value="1"/>
</dbReference>
<dbReference type="PRINTS" id="PR00380">
    <property type="entry name" value="KINESINHEAVY"/>
</dbReference>
<keyword evidence="3" id="KW-0175">Coiled coil</keyword>
<evidence type="ECO:0000256" key="1">
    <source>
        <dbReference type="ARBA" id="ARBA00022741"/>
    </source>
</evidence>
<evidence type="ECO:0000313" key="9">
    <source>
        <dbReference type="EMBL" id="WFD46865.1"/>
    </source>
</evidence>
<keyword evidence="6" id="KW-0493">Microtubule</keyword>
<evidence type="ECO:0000256" key="4">
    <source>
        <dbReference type="ARBA" id="ARBA00023175"/>
    </source>
</evidence>
<keyword evidence="2 5" id="KW-0067">ATP-binding</keyword>
<feature type="region of interest" description="Disordered" evidence="7">
    <location>
        <begin position="396"/>
        <end position="437"/>
    </location>
</feature>
<dbReference type="InterPro" id="IPR027417">
    <property type="entry name" value="P-loop_NTPase"/>
</dbReference>